<evidence type="ECO:0000313" key="3">
    <source>
        <dbReference type="Proteomes" id="UP000617743"/>
    </source>
</evidence>
<dbReference type="RefSeq" id="WP_190055062.1">
    <property type="nucleotide sequence ID" value="NZ_BMWC01000026.1"/>
</dbReference>
<sequence length="310" mass="33331">MRRTGELDPQQIEDIAGFIAALRQLKERSGLTYRQLEKEAAARGEVLPRSTLANVLGGKTSPRLELLAAFVRACGDGERAAQWLEAWEELAGRDGQASESGIRRPARWILSLPTSRGGLALLVSVVVTVSLAASVWMWVSYGESDSNRQAGGGVSASPSVWPSLPSGRVRIRPVLAEGLCVTDGRVQGYEPFVAVQRPCDEVAPQETLLEPLGGNSFRIQWYHPDHGKGCLKALAAKPVAGLLEPWEACEQSSRFRIEPTGPEGSSRYVLRVSGEGCVGITGTAPSEGTEVRMGPCRGEPSQQFIIESAP</sequence>
<dbReference type="InterPro" id="IPR035992">
    <property type="entry name" value="Ricin_B-like_lectins"/>
</dbReference>
<accession>A0ABQ2XVM3</accession>
<dbReference type="EMBL" id="BMWC01000026">
    <property type="protein sequence ID" value="GGX36415.1"/>
    <property type="molecule type" value="Genomic_DNA"/>
</dbReference>
<keyword evidence="1" id="KW-0472">Membrane</keyword>
<organism evidence="2 3">
    <name type="scientific">Streptomyces lomondensis</name>
    <dbReference type="NCBI Taxonomy" id="68229"/>
    <lineage>
        <taxon>Bacteria</taxon>
        <taxon>Bacillati</taxon>
        <taxon>Actinomycetota</taxon>
        <taxon>Actinomycetes</taxon>
        <taxon>Kitasatosporales</taxon>
        <taxon>Streptomycetaceae</taxon>
        <taxon>Streptomyces</taxon>
    </lineage>
</organism>
<protein>
    <recommendedName>
        <fullName evidence="4">XRE family transcriptional regulator</fullName>
    </recommendedName>
</protein>
<dbReference type="CDD" id="cd00161">
    <property type="entry name" value="beta-trefoil_Ricin-like"/>
    <property type="match status" value="1"/>
</dbReference>
<dbReference type="Pfam" id="PF13560">
    <property type="entry name" value="HTH_31"/>
    <property type="match status" value="1"/>
</dbReference>
<dbReference type="SUPFAM" id="SSF50370">
    <property type="entry name" value="Ricin B-like lectins"/>
    <property type="match status" value="1"/>
</dbReference>
<keyword evidence="1" id="KW-0812">Transmembrane</keyword>
<dbReference type="InterPro" id="IPR001387">
    <property type="entry name" value="Cro/C1-type_HTH"/>
</dbReference>
<proteinExistence type="predicted"/>
<evidence type="ECO:0000256" key="1">
    <source>
        <dbReference type="SAM" id="Phobius"/>
    </source>
</evidence>
<keyword evidence="3" id="KW-1185">Reference proteome</keyword>
<reference evidence="3" key="1">
    <citation type="journal article" date="2019" name="Int. J. Syst. Evol. Microbiol.">
        <title>The Global Catalogue of Microorganisms (GCM) 10K type strain sequencing project: providing services to taxonomists for standard genome sequencing and annotation.</title>
        <authorList>
            <consortium name="The Broad Institute Genomics Platform"/>
            <consortium name="The Broad Institute Genome Sequencing Center for Infectious Disease"/>
            <person name="Wu L."/>
            <person name="Ma J."/>
        </authorList>
    </citation>
    <scope>NUCLEOTIDE SEQUENCE [LARGE SCALE GENOMIC DNA]</scope>
    <source>
        <strain evidence="3">JCM 4866</strain>
    </source>
</reference>
<evidence type="ECO:0008006" key="4">
    <source>
        <dbReference type="Google" id="ProtNLM"/>
    </source>
</evidence>
<dbReference type="CDD" id="cd00093">
    <property type="entry name" value="HTH_XRE"/>
    <property type="match status" value="1"/>
</dbReference>
<feature type="transmembrane region" description="Helical" evidence="1">
    <location>
        <begin position="117"/>
        <end position="139"/>
    </location>
</feature>
<gene>
    <name evidence="2" type="ORF">GCM10010383_78130</name>
</gene>
<name>A0ABQ2XVM3_9ACTN</name>
<comment type="caution">
    <text evidence="2">The sequence shown here is derived from an EMBL/GenBank/DDBJ whole genome shotgun (WGS) entry which is preliminary data.</text>
</comment>
<evidence type="ECO:0000313" key="2">
    <source>
        <dbReference type="EMBL" id="GGX36415.1"/>
    </source>
</evidence>
<keyword evidence="1" id="KW-1133">Transmembrane helix</keyword>
<dbReference type="Proteomes" id="UP000617743">
    <property type="component" value="Unassembled WGS sequence"/>
</dbReference>